<evidence type="ECO:0000256" key="1">
    <source>
        <dbReference type="ARBA" id="ARBA00022630"/>
    </source>
</evidence>
<gene>
    <name evidence="6" type="ORF">ATK36_4820</name>
</gene>
<evidence type="ECO:0000313" key="7">
    <source>
        <dbReference type="Proteomes" id="UP000243542"/>
    </source>
</evidence>
<evidence type="ECO:0000256" key="2">
    <source>
        <dbReference type="ARBA" id="ARBA00022643"/>
    </source>
</evidence>
<sequence>MTAPYLALGLAGAHLVELTGSPELLRRWDELPAAFTVLGIDRVDGSEPGTHTLDSSAVAAVLAGRTDRGRFLVVASPQRDHPYNLARRVASLGHLSHGRSGLLVGVRDGYAAPAEATVARAQDAARAVRALEQSWPYGSIVGDRGTGILVRSNEIVHVDLGGEFPIAGPLNAPEPPTGASVLAWYGLGAVGPVDLVIGNESVVVTPLGERPPSDVTGVVLRAAPAQSVGKLLTAAESVLSQGFRPVAAGGSLRSALGLPAPAARPAGRAAFAVPQPHPSL</sequence>
<dbReference type="AlphaFoldDB" id="A0A2A9FDX9"/>
<dbReference type="PANTHER" id="PTHR30011:SF16">
    <property type="entry name" value="C2H2 FINGER DOMAIN TRANSCRIPTION FACTOR (EUROFUNG)-RELATED"/>
    <property type="match status" value="1"/>
</dbReference>
<keyword evidence="2" id="KW-0288">FMN</keyword>
<keyword evidence="7" id="KW-1185">Reference proteome</keyword>
<dbReference type="SUPFAM" id="SSF51679">
    <property type="entry name" value="Bacterial luciferase-like"/>
    <property type="match status" value="1"/>
</dbReference>
<protein>
    <submittedName>
        <fullName evidence="6">Luciferase-like monooxygenase</fullName>
    </submittedName>
</protein>
<evidence type="ECO:0000313" key="6">
    <source>
        <dbReference type="EMBL" id="PFG49657.1"/>
    </source>
</evidence>
<dbReference type="InterPro" id="IPR051260">
    <property type="entry name" value="Diverse_substr_monoxygenases"/>
</dbReference>
<feature type="domain" description="Luciferase-like" evidence="5">
    <location>
        <begin position="50"/>
        <end position="177"/>
    </location>
</feature>
<keyword evidence="3" id="KW-0560">Oxidoreductase</keyword>
<keyword evidence="1" id="KW-0285">Flavoprotein</keyword>
<dbReference type="InterPro" id="IPR036661">
    <property type="entry name" value="Luciferase-like_sf"/>
</dbReference>
<dbReference type="GO" id="GO:0004497">
    <property type="term" value="F:monooxygenase activity"/>
    <property type="evidence" value="ECO:0007669"/>
    <property type="project" value="UniProtKB-KW"/>
</dbReference>
<dbReference type="Gene3D" id="3.20.20.30">
    <property type="entry name" value="Luciferase-like domain"/>
    <property type="match status" value="1"/>
</dbReference>
<organism evidence="6 7">
    <name type="scientific">Amycolatopsis sulphurea</name>
    <dbReference type="NCBI Taxonomy" id="76022"/>
    <lineage>
        <taxon>Bacteria</taxon>
        <taxon>Bacillati</taxon>
        <taxon>Actinomycetota</taxon>
        <taxon>Actinomycetes</taxon>
        <taxon>Pseudonocardiales</taxon>
        <taxon>Pseudonocardiaceae</taxon>
        <taxon>Amycolatopsis</taxon>
    </lineage>
</organism>
<proteinExistence type="predicted"/>
<dbReference type="InterPro" id="IPR011251">
    <property type="entry name" value="Luciferase-like_dom"/>
</dbReference>
<dbReference type="Pfam" id="PF00296">
    <property type="entry name" value="Bac_luciferase"/>
    <property type="match status" value="1"/>
</dbReference>
<dbReference type="GO" id="GO:0016705">
    <property type="term" value="F:oxidoreductase activity, acting on paired donors, with incorporation or reduction of molecular oxygen"/>
    <property type="evidence" value="ECO:0007669"/>
    <property type="project" value="InterPro"/>
</dbReference>
<accession>A0A2A9FDX9</accession>
<comment type="caution">
    <text evidence="6">The sequence shown here is derived from an EMBL/GenBank/DDBJ whole genome shotgun (WGS) entry which is preliminary data.</text>
</comment>
<evidence type="ECO:0000256" key="4">
    <source>
        <dbReference type="ARBA" id="ARBA00023033"/>
    </source>
</evidence>
<dbReference type="RefSeq" id="WP_098513518.1">
    <property type="nucleotide sequence ID" value="NZ_JBIAKZ010000004.1"/>
</dbReference>
<keyword evidence="4 6" id="KW-0503">Monooxygenase</keyword>
<reference evidence="6 7" key="1">
    <citation type="submission" date="2017-10" db="EMBL/GenBank/DDBJ databases">
        <title>Sequencing the genomes of 1000 actinobacteria strains.</title>
        <authorList>
            <person name="Klenk H.-P."/>
        </authorList>
    </citation>
    <scope>NUCLEOTIDE SEQUENCE [LARGE SCALE GENOMIC DNA]</scope>
    <source>
        <strain evidence="6 7">DSM 46092</strain>
    </source>
</reference>
<dbReference type="EMBL" id="PDJK01000002">
    <property type="protein sequence ID" value="PFG49657.1"/>
    <property type="molecule type" value="Genomic_DNA"/>
</dbReference>
<dbReference type="PANTHER" id="PTHR30011">
    <property type="entry name" value="ALKANESULFONATE MONOOXYGENASE-RELATED"/>
    <property type="match status" value="1"/>
</dbReference>
<dbReference type="Proteomes" id="UP000243542">
    <property type="component" value="Unassembled WGS sequence"/>
</dbReference>
<name>A0A2A9FDX9_9PSEU</name>
<evidence type="ECO:0000256" key="3">
    <source>
        <dbReference type="ARBA" id="ARBA00023002"/>
    </source>
</evidence>
<evidence type="ECO:0000259" key="5">
    <source>
        <dbReference type="Pfam" id="PF00296"/>
    </source>
</evidence>